<dbReference type="Proteomes" id="UP000199065">
    <property type="component" value="Unassembled WGS sequence"/>
</dbReference>
<gene>
    <name evidence="1" type="ORF">SAMN05660282_01143</name>
</gene>
<dbReference type="OrthoDB" id="2613315at2"/>
<name>A0A1I2SIJ5_9CORY</name>
<dbReference type="RefSeq" id="WP_092285308.1">
    <property type="nucleotide sequence ID" value="NZ_FOPJ01000005.1"/>
</dbReference>
<evidence type="ECO:0000313" key="1">
    <source>
        <dbReference type="EMBL" id="SFG52333.1"/>
    </source>
</evidence>
<dbReference type="AlphaFoldDB" id="A0A1I2SIJ5"/>
<proteinExistence type="predicted"/>
<dbReference type="EMBL" id="FOPJ01000005">
    <property type="protein sequence ID" value="SFG52333.1"/>
    <property type="molecule type" value="Genomic_DNA"/>
</dbReference>
<keyword evidence="2" id="KW-1185">Reference proteome</keyword>
<protein>
    <submittedName>
        <fullName evidence="1">Uncharacterized protein</fullName>
    </submittedName>
</protein>
<dbReference type="STRING" id="185761.SAMN05660282_01143"/>
<reference evidence="1 2" key="1">
    <citation type="submission" date="2016-10" db="EMBL/GenBank/DDBJ databases">
        <authorList>
            <person name="de Groot N.N."/>
        </authorList>
    </citation>
    <scope>NUCLEOTIDE SEQUENCE [LARGE SCALE GENOMIC DNA]</scope>
    <source>
        <strain>J11</strain>
        <strain evidence="2">PG 39</strain>
    </source>
</reference>
<evidence type="ECO:0000313" key="2">
    <source>
        <dbReference type="Proteomes" id="UP000199065"/>
    </source>
</evidence>
<organism evidence="1 2">
    <name type="scientific">Corynebacterium spheniscorum</name>
    <dbReference type="NCBI Taxonomy" id="185761"/>
    <lineage>
        <taxon>Bacteria</taxon>
        <taxon>Bacillati</taxon>
        <taxon>Actinomycetota</taxon>
        <taxon>Actinomycetes</taxon>
        <taxon>Mycobacteriales</taxon>
        <taxon>Corynebacteriaceae</taxon>
        <taxon>Corynebacterium</taxon>
    </lineage>
</organism>
<sequence length="237" mass="27363">MYPIHEDIILTPEQQKLVLDYVREVDFHLPGASAEDFTEVIPRARYGGWDFMSEDLESYLVGLKCTKPGFEDQNTFIRMSYGQLMGQPDAERLPVNDPVLASDDMRMQRWRDTPTGPSRTGVDAYATTDGSVPGVDLDLRMIHDTLSDILDFDRRGLTSEDVGYFDLQVDWGVMLAGRYPRLKHFEKEGRLNADQVASLKEFERRCGEAQEVLDHHELPKLDRVWEPERRRHQAHHS</sequence>
<accession>A0A1I2SIJ5</accession>